<dbReference type="NCBIfam" id="TIGR04057">
    <property type="entry name" value="SusC_RagA_signa"/>
    <property type="match status" value="1"/>
</dbReference>
<feature type="domain" description="TonB-dependent receptor plug" evidence="14">
    <location>
        <begin position="110"/>
        <end position="244"/>
    </location>
</feature>
<evidence type="ECO:0000256" key="11">
    <source>
        <dbReference type="RuleBase" id="RU003357"/>
    </source>
</evidence>
<protein>
    <submittedName>
        <fullName evidence="15">SusC/RagA family TonB-linked outer membrane protein</fullName>
    </submittedName>
</protein>
<comment type="subcellular location">
    <subcellularLocation>
        <location evidence="1 10">Cell outer membrane</location>
        <topology evidence="1 10">Multi-pass membrane protein</topology>
    </subcellularLocation>
</comment>
<dbReference type="InterPro" id="IPR023996">
    <property type="entry name" value="TonB-dep_OMP_SusC/RagA"/>
</dbReference>
<keyword evidence="3 10" id="KW-1134">Transmembrane beta strand</keyword>
<evidence type="ECO:0000256" key="5">
    <source>
        <dbReference type="ARBA" id="ARBA00022729"/>
    </source>
</evidence>
<evidence type="ECO:0000256" key="9">
    <source>
        <dbReference type="ARBA" id="ARBA00023237"/>
    </source>
</evidence>
<dbReference type="SUPFAM" id="SSF56935">
    <property type="entry name" value="Porins"/>
    <property type="match status" value="1"/>
</dbReference>
<dbReference type="InterPro" id="IPR012910">
    <property type="entry name" value="Plug_dom"/>
</dbReference>
<name>A0AAT9GH70_9BACT</name>
<evidence type="ECO:0000259" key="14">
    <source>
        <dbReference type="Pfam" id="PF07715"/>
    </source>
</evidence>
<dbReference type="PROSITE" id="PS52016">
    <property type="entry name" value="TONB_DEPENDENT_REC_3"/>
    <property type="match status" value="1"/>
</dbReference>
<dbReference type="Gene3D" id="2.60.40.1120">
    <property type="entry name" value="Carboxypeptidase-like, regulatory domain"/>
    <property type="match status" value="1"/>
</dbReference>
<dbReference type="InterPro" id="IPR039426">
    <property type="entry name" value="TonB-dep_rcpt-like"/>
</dbReference>
<keyword evidence="4 10" id="KW-0812">Transmembrane</keyword>
<dbReference type="NCBIfam" id="TIGR04056">
    <property type="entry name" value="OMP_RagA_SusC"/>
    <property type="match status" value="1"/>
</dbReference>
<dbReference type="InterPro" id="IPR008969">
    <property type="entry name" value="CarboxyPept-like_regulatory"/>
</dbReference>
<evidence type="ECO:0000256" key="2">
    <source>
        <dbReference type="ARBA" id="ARBA00022448"/>
    </source>
</evidence>
<gene>
    <name evidence="15" type="ORF">KACHI17_08270</name>
</gene>
<feature type="signal peptide" evidence="12">
    <location>
        <begin position="1"/>
        <end position="17"/>
    </location>
</feature>
<dbReference type="InterPro" id="IPR000531">
    <property type="entry name" value="Beta-barrel_TonB"/>
</dbReference>
<dbReference type="Gene3D" id="2.40.170.20">
    <property type="entry name" value="TonB-dependent receptor, beta-barrel domain"/>
    <property type="match status" value="1"/>
</dbReference>
<evidence type="ECO:0000256" key="6">
    <source>
        <dbReference type="ARBA" id="ARBA00023077"/>
    </source>
</evidence>
<accession>A0AAT9GH70</accession>
<keyword evidence="8" id="KW-0675">Receptor</keyword>
<evidence type="ECO:0000256" key="7">
    <source>
        <dbReference type="ARBA" id="ARBA00023136"/>
    </source>
</evidence>
<dbReference type="InterPro" id="IPR037066">
    <property type="entry name" value="Plug_dom_sf"/>
</dbReference>
<organism evidence="15">
    <name type="scientific">Sediminibacterium sp. KACHI17</name>
    <dbReference type="NCBI Taxonomy" id="1751071"/>
    <lineage>
        <taxon>Bacteria</taxon>
        <taxon>Pseudomonadati</taxon>
        <taxon>Bacteroidota</taxon>
        <taxon>Chitinophagia</taxon>
        <taxon>Chitinophagales</taxon>
        <taxon>Chitinophagaceae</taxon>
        <taxon>Sediminibacterium</taxon>
    </lineage>
</organism>
<keyword evidence="2 10" id="KW-0813">Transport</keyword>
<dbReference type="PANTHER" id="PTHR30069">
    <property type="entry name" value="TONB-DEPENDENT OUTER MEMBRANE RECEPTOR"/>
    <property type="match status" value="1"/>
</dbReference>
<evidence type="ECO:0000256" key="8">
    <source>
        <dbReference type="ARBA" id="ARBA00023170"/>
    </source>
</evidence>
<dbReference type="Pfam" id="PF07715">
    <property type="entry name" value="Plug"/>
    <property type="match status" value="1"/>
</dbReference>
<dbReference type="SUPFAM" id="SSF49464">
    <property type="entry name" value="Carboxypeptidase regulatory domain-like"/>
    <property type="match status" value="1"/>
</dbReference>
<evidence type="ECO:0000256" key="12">
    <source>
        <dbReference type="SAM" id="SignalP"/>
    </source>
</evidence>
<keyword evidence="6 11" id="KW-0798">TonB box</keyword>
<dbReference type="GO" id="GO:0015344">
    <property type="term" value="F:siderophore uptake transmembrane transporter activity"/>
    <property type="evidence" value="ECO:0007669"/>
    <property type="project" value="TreeGrafter"/>
</dbReference>
<dbReference type="Pfam" id="PF00593">
    <property type="entry name" value="TonB_dep_Rec_b-barrel"/>
    <property type="match status" value="1"/>
</dbReference>
<evidence type="ECO:0000313" key="15">
    <source>
        <dbReference type="EMBL" id="BFG69946.1"/>
    </source>
</evidence>
<dbReference type="GO" id="GO:0044718">
    <property type="term" value="P:siderophore transmembrane transport"/>
    <property type="evidence" value="ECO:0007669"/>
    <property type="project" value="TreeGrafter"/>
</dbReference>
<dbReference type="GO" id="GO:0009279">
    <property type="term" value="C:cell outer membrane"/>
    <property type="evidence" value="ECO:0007669"/>
    <property type="project" value="UniProtKB-SubCell"/>
</dbReference>
<keyword evidence="5 12" id="KW-0732">Signal</keyword>
<dbReference type="EMBL" id="AP029612">
    <property type="protein sequence ID" value="BFG69946.1"/>
    <property type="molecule type" value="Genomic_DNA"/>
</dbReference>
<dbReference type="Pfam" id="PF13715">
    <property type="entry name" value="CarbopepD_reg_2"/>
    <property type="match status" value="1"/>
</dbReference>
<proteinExistence type="inferred from homology"/>
<dbReference type="PANTHER" id="PTHR30069:SF29">
    <property type="entry name" value="HEMOGLOBIN AND HEMOGLOBIN-HAPTOGLOBIN-BINDING PROTEIN 1-RELATED"/>
    <property type="match status" value="1"/>
</dbReference>
<evidence type="ECO:0000256" key="3">
    <source>
        <dbReference type="ARBA" id="ARBA00022452"/>
    </source>
</evidence>
<feature type="chain" id="PRO_5043725689" evidence="12">
    <location>
        <begin position="18"/>
        <end position="1039"/>
    </location>
</feature>
<dbReference type="InterPro" id="IPR036942">
    <property type="entry name" value="Beta-barrel_TonB_sf"/>
</dbReference>
<evidence type="ECO:0000256" key="1">
    <source>
        <dbReference type="ARBA" id="ARBA00004571"/>
    </source>
</evidence>
<comment type="similarity">
    <text evidence="10 11">Belongs to the TonB-dependent receptor family.</text>
</comment>
<evidence type="ECO:0000256" key="4">
    <source>
        <dbReference type="ARBA" id="ARBA00022692"/>
    </source>
</evidence>
<reference evidence="15" key="1">
    <citation type="submission" date="2024-02" db="EMBL/GenBank/DDBJ databases">
        <title>Sediminibacterium planktonica sp. nov. and Sediminibacterium longus sp. nov., isolated from surface lake and river water.</title>
        <authorList>
            <person name="Watanabe K."/>
            <person name="Takemine S."/>
            <person name="Ishii Y."/>
            <person name="Ogata Y."/>
            <person name="Shindo C."/>
            <person name="Suda W."/>
        </authorList>
    </citation>
    <scope>NUCLEOTIDE SEQUENCE</scope>
    <source>
        <strain evidence="15">KACHI17</strain>
    </source>
</reference>
<evidence type="ECO:0000256" key="10">
    <source>
        <dbReference type="PROSITE-ProRule" id="PRU01360"/>
    </source>
</evidence>
<evidence type="ECO:0000259" key="13">
    <source>
        <dbReference type="Pfam" id="PF00593"/>
    </source>
</evidence>
<dbReference type="InterPro" id="IPR023997">
    <property type="entry name" value="TonB-dep_OMP_SusC/RagA_CS"/>
</dbReference>
<keyword evidence="9 10" id="KW-0998">Cell outer membrane</keyword>
<sequence>MKVALMLLLLFSLPAIAQSQTVSGTITDAASKLPLAGVTVKVVGGSATAQTNERGVFTIRANNGQSLQISYVGYEGKRVPVTGAQLNITLSAEVSELEEVVVAMDIKRKPRELGYSVQKVTGKEIAEAQRENFVNSLQGRVAGLSITPTGGQAGSSSSIVLRGFNSMALSNQPLFVVDGVIVDNGSVNESGGGATIGLASDQPNRGQDYTNRISDINPNDIESVTILKGPEATALYGSQASSGAIVITTKKAKAIGKISVNYDNSFRIQKLTRTPDVSNKYSQGNNGISDNLVYSYFGPAYGTDVQLYDNVKDFFETGFAQTHNISADYGTKNASWRFSGSAFDQKGVVPSNKFSRYNLRISNSTKINKWIDVAPSISYIRTTNFKPQRGAGSYLLNLLTWPSNNDASQYLTEDSRKLRLGNDEFDNPYFNANYNRGYDVNDRFLMTLGVNLNPFPWLSVAGRFGYDTYSNDGYSVMDSASSARLPTTFGGGIVRTSRGFQDNFYRKYKGYNHTITATARKSLGNFNGRLMVGTMWQDYRTEMYAVSGSQLKGNYLNGMDSNNTNPATRIRLNNAIRNGGPNYVLSRQVAFFGEFALNYKNLAFLTYSHRFEESSIFPKQFRSYNYPAGSISFIMSDILPFIKRGNVLNYFKLRGSLAQTARSSAPYANQSVFNFVQSSGGGYAYGFSNNNFFLEPEIQKTYEVGAEFKFLNNKINLDVTYYNTLNEKQIAENFRASYGTGFVLNTLNVGSTRNTGIEIALDATPVQTKNFSWSTRVNFNRMRNKVLSLPANVPEFYISDTWVFGNARGGLITGGPSTSITGFGYQRNNAGQILIEPTTGLPLIDQRFLVRGDRNPDFSIGFNNNFRYKNFTLSFLWDVKVGGDIFNANEMFLTGRGKSLRTEDRKTPRVVEGVLNDGLQNTANPTKNTIAITPYNLQTYYTARMPEEEFIEKDVNWVRLRDITISYMFPAKAIRKMQFLKGLSLFATGNDLILITNYTGADPATSANTSATRGVGGFGFDYGNIATPISVNFGLRAAF</sequence>
<dbReference type="Gene3D" id="2.170.130.10">
    <property type="entry name" value="TonB-dependent receptor, plug domain"/>
    <property type="match status" value="1"/>
</dbReference>
<dbReference type="AlphaFoldDB" id="A0AAT9GH70"/>
<feature type="domain" description="TonB-dependent receptor-like beta-barrel" evidence="13">
    <location>
        <begin position="396"/>
        <end position="873"/>
    </location>
</feature>
<keyword evidence="7 10" id="KW-0472">Membrane</keyword>